<dbReference type="InterPro" id="IPR009012">
    <property type="entry name" value="GrpE_head"/>
</dbReference>
<dbReference type="PANTHER" id="PTHR21237:SF23">
    <property type="entry name" value="GRPE PROTEIN HOMOLOG, MITOCHONDRIAL"/>
    <property type="match status" value="1"/>
</dbReference>
<dbReference type="InterPro" id="IPR013805">
    <property type="entry name" value="GrpE_CC"/>
</dbReference>
<comment type="subcellular location">
    <subcellularLocation>
        <location evidence="3">Mitochondrion matrix</location>
    </subcellularLocation>
</comment>
<gene>
    <name evidence="6" type="ORF">HPULCUR_008301</name>
</gene>
<sequence length="261" mass="29770">MFSRIIRHQSQLPLRALINKRYFAPSGFVYSEKKDGENKGNDNNSADNKQNNNETDDPNKQSNTVKGNQDKSQDKHQNRPQDETVEQQKTEPSLEDQLKECTTKYKSLQESYLRSLADQENLRQRTTREVNNAKEFGIQKFAKDILDSIDILGMALNSVPKEFQQDETCIQKDSKEVAGQLVNLYKGVSMTETELQKTLRRHGVERDDPIDQVFDPNKHEAVFQTAIPDKKAGTIFSVQKVGYLLKNRVLRPAQVGVVAEA</sequence>
<evidence type="ECO:0000256" key="3">
    <source>
        <dbReference type="RuleBase" id="RU000640"/>
    </source>
</evidence>
<comment type="function">
    <text evidence="3">Essential component of the PAM complex, a complex required for the translocation of transit peptide-containing proteins from the inner membrane into the mitochondrial matrix in an ATP-dependent manner.</text>
</comment>
<dbReference type="Proteomes" id="UP001476247">
    <property type="component" value="Unassembled WGS sequence"/>
</dbReference>
<comment type="caution">
    <text evidence="6">The sequence shown here is derived from an EMBL/GenBank/DDBJ whole genome shotgun (WGS) entry which is preliminary data.</text>
</comment>
<dbReference type="SUPFAM" id="SSF58014">
    <property type="entry name" value="Coiled-coil domain of nucleotide exchange factor GrpE"/>
    <property type="match status" value="1"/>
</dbReference>
<dbReference type="EMBL" id="BAABUJ010000025">
    <property type="protein sequence ID" value="GAA5802826.1"/>
    <property type="molecule type" value="Genomic_DNA"/>
</dbReference>
<feature type="compositionally biased region" description="Low complexity" evidence="5">
    <location>
        <begin position="41"/>
        <end position="53"/>
    </location>
</feature>
<accession>A0ABP9Y792</accession>
<protein>
    <recommendedName>
        <fullName evidence="3">GrpE protein homolog</fullName>
    </recommendedName>
</protein>
<dbReference type="PANTHER" id="PTHR21237">
    <property type="entry name" value="GRPE PROTEIN"/>
    <property type="match status" value="1"/>
</dbReference>
<keyword evidence="3" id="KW-0496">Mitochondrion</keyword>
<comment type="similarity">
    <text evidence="1 4">Belongs to the GrpE family.</text>
</comment>
<evidence type="ECO:0000256" key="5">
    <source>
        <dbReference type="SAM" id="MobiDB-lite"/>
    </source>
</evidence>
<organism evidence="6 7">
    <name type="scientific">Helicostylum pulchrum</name>
    <dbReference type="NCBI Taxonomy" id="562976"/>
    <lineage>
        <taxon>Eukaryota</taxon>
        <taxon>Fungi</taxon>
        <taxon>Fungi incertae sedis</taxon>
        <taxon>Mucoromycota</taxon>
        <taxon>Mucoromycotina</taxon>
        <taxon>Mucoromycetes</taxon>
        <taxon>Mucorales</taxon>
        <taxon>Mucorineae</taxon>
        <taxon>Mucoraceae</taxon>
        <taxon>Helicostylum</taxon>
    </lineage>
</organism>
<dbReference type="Pfam" id="PF01025">
    <property type="entry name" value="GrpE"/>
    <property type="match status" value="1"/>
</dbReference>
<dbReference type="PRINTS" id="PR00773">
    <property type="entry name" value="GRPEPROTEIN"/>
</dbReference>
<evidence type="ECO:0000256" key="1">
    <source>
        <dbReference type="ARBA" id="ARBA00009054"/>
    </source>
</evidence>
<dbReference type="InterPro" id="IPR000740">
    <property type="entry name" value="GrpE"/>
</dbReference>
<reference evidence="6 7" key="1">
    <citation type="submission" date="2024-04" db="EMBL/GenBank/DDBJ databases">
        <title>genome sequences of Mucor flavus KT1a and Helicostylum pulchrum KT1b strains isolation_sourced from the surface of a dry-aged beef.</title>
        <authorList>
            <person name="Toyotome T."/>
            <person name="Hosono M."/>
            <person name="Torimaru M."/>
            <person name="Fukuda K."/>
            <person name="Mikami N."/>
        </authorList>
    </citation>
    <scope>NUCLEOTIDE SEQUENCE [LARGE SCALE GENOMIC DNA]</scope>
    <source>
        <strain evidence="6 7">KT1b</strain>
    </source>
</reference>
<proteinExistence type="inferred from homology"/>
<evidence type="ECO:0000313" key="7">
    <source>
        <dbReference type="Proteomes" id="UP001476247"/>
    </source>
</evidence>
<dbReference type="Gene3D" id="3.90.20.20">
    <property type="match status" value="1"/>
</dbReference>
<keyword evidence="7" id="KW-1185">Reference proteome</keyword>
<dbReference type="Gene3D" id="2.30.22.10">
    <property type="entry name" value="Head domain of nucleotide exchange factor GrpE"/>
    <property type="match status" value="1"/>
</dbReference>
<name>A0ABP9Y792_9FUNG</name>
<feature type="region of interest" description="Disordered" evidence="5">
    <location>
        <begin position="31"/>
        <end position="97"/>
    </location>
</feature>
<evidence type="ECO:0000256" key="4">
    <source>
        <dbReference type="RuleBase" id="RU004478"/>
    </source>
</evidence>
<feature type="compositionally biased region" description="Basic and acidic residues" evidence="5">
    <location>
        <begin position="31"/>
        <end position="40"/>
    </location>
</feature>
<evidence type="ECO:0000313" key="6">
    <source>
        <dbReference type="EMBL" id="GAA5802826.1"/>
    </source>
</evidence>
<dbReference type="PROSITE" id="PS01071">
    <property type="entry name" value="GRPE"/>
    <property type="match status" value="1"/>
</dbReference>
<dbReference type="SUPFAM" id="SSF51064">
    <property type="entry name" value="Head domain of nucleotide exchange factor GrpE"/>
    <property type="match status" value="1"/>
</dbReference>
<keyword evidence="2 3" id="KW-0143">Chaperone</keyword>
<evidence type="ECO:0000256" key="2">
    <source>
        <dbReference type="ARBA" id="ARBA00023186"/>
    </source>
</evidence>
<dbReference type="CDD" id="cd00446">
    <property type="entry name" value="GrpE"/>
    <property type="match status" value="1"/>
</dbReference>
<dbReference type="HAMAP" id="MF_01151">
    <property type="entry name" value="GrpE"/>
    <property type="match status" value="1"/>
</dbReference>
<feature type="compositionally biased region" description="Basic and acidic residues" evidence="5">
    <location>
        <begin position="68"/>
        <end position="89"/>
    </location>
</feature>